<accession>A0A4Y2SJ64</accession>
<keyword evidence="2" id="KW-1185">Reference proteome</keyword>
<comment type="caution">
    <text evidence="1">The sequence shown here is derived from an EMBL/GenBank/DDBJ whole genome shotgun (WGS) entry which is preliminary data.</text>
</comment>
<organism evidence="1 2">
    <name type="scientific">Araneus ventricosus</name>
    <name type="common">Orbweaver spider</name>
    <name type="synonym">Epeira ventricosa</name>
    <dbReference type="NCBI Taxonomy" id="182803"/>
    <lineage>
        <taxon>Eukaryota</taxon>
        <taxon>Metazoa</taxon>
        <taxon>Ecdysozoa</taxon>
        <taxon>Arthropoda</taxon>
        <taxon>Chelicerata</taxon>
        <taxon>Arachnida</taxon>
        <taxon>Araneae</taxon>
        <taxon>Araneomorphae</taxon>
        <taxon>Entelegynae</taxon>
        <taxon>Araneoidea</taxon>
        <taxon>Araneidae</taxon>
        <taxon>Araneus</taxon>
    </lineage>
</organism>
<sequence length="91" mass="10345">MSNCELLNETKKTRLIITTPPREMHTHRSSHHTTVVGVTERLTVAITAFECDRSPMFQKQQNAPLPPFCLSYEQAKWQTAVPIPDMSGFDT</sequence>
<proteinExistence type="predicted"/>
<protein>
    <submittedName>
        <fullName evidence="1">Uncharacterized protein</fullName>
    </submittedName>
</protein>
<evidence type="ECO:0000313" key="2">
    <source>
        <dbReference type="Proteomes" id="UP000499080"/>
    </source>
</evidence>
<dbReference type="AlphaFoldDB" id="A0A4Y2SJ64"/>
<dbReference type="EMBL" id="BGPR01022216">
    <property type="protein sequence ID" value="GBN88294.1"/>
    <property type="molecule type" value="Genomic_DNA"/>
</dbReference>
<gene>
    <name evidence="1" type="ORF">AVEN_41387_1</name>
</gene>
<dbReference type="Proteomes" id="UP000499080">
    <property type="component" value="Unassembled WGS sequence"/>
</dbReference>
<evidence type="ECO:0000313" key="1">
    <source>
        <dbReference type="EMBL" id="GBN88294.1"/>
    </source>
</evidence>
<reference evidence="1 2" key="1">
    <citation type="journal article" date="2019" name="Sci. Rep.">
        <title>Orb-weaving spider Araneus ventricosus genome elucidates the spidroin gene catalogue.</title>
        <authorList>
            <person name="Kono N."/>
            <person name="Nakamura H."/>
            <person name="Ohtoshi R."/>
            <person name="Moran D.A.P."/>
            <person name="Shinohara A."/>
            <person name="Yoshida Y."/>
            <person name="Fujiwara M."/>
            <person name="Mori M."/>
            <person name="Tomita M."/>
            <person name="Arakawa K."/>
        </authorList>
    </citation>
    <scope>NUCLEOTIDE SEQUENCE [LARGE SCALE GENOMIC DNA]</scope>
</reference>
<name>A0A4Y2SJ64_ARAVE</name>